<evidence type="ECO:0000256" key="1">
    <source>
        <dbReference type="ARBA" id="ARBA00004123"/>
    </source>
</evidence>
<name>A0A0V1BR91_TRISP</name>
<dbReference type="GO" id="GO:0003688">
    <property type="term" value="F:DNA replication origin binding"/>
    <property type="evidence" value="ECO:0007669"/>
    <property type="project" value="TreeGrafter"/>
</dbReference>
<dbReference type="GO" id="GO:0006270">
    <property type="term" value="P:DNA replication initiation"/>
    <property type="evidence" value="ECO:0007669"/>
    <property type="project" value="InterPro"/>
</dbReference>
<dbReference type="GO" id="GO:0003682">
    <property type="term" value="F:chromatin binding"/>
    <property type="evidence" value="ECO:0007669"/>
    <property type="project" value="TreeGrafter"/>
</dbReference>
<dbReference type="GO" id="GO:0051301">
    <property type="term" value="P:cell division"/>
    <property type="evidence" value="ECO:0007669"/>
    <property type="project" value="UniProtKB-KW"/>
</dbReference>
<comment type="subcellular location">
    <subcellularLocation>
        <location evidence="1">Nucleus</location>
    </subcellularLocation>
</comment>
<keyword evidence="3" id="KW-0235">DNA replication</keyword>
<evidence type="ECO:0000313" key="7">
    <source>
        <dbReference type="EMBL" id="KRY39657.1"/>
    </source>
</evidence>
<dbReference type="OrthoDB" id="5914727at2759"/>
<keyword evidence="6" id="KW-0812">Transmembrane</keyword>
<protein>
    <submittedName>
        <fullName evidence="7">Cell division control protein 45-like protein</fullName>
    </submittedName>
</protein>
<dbReference type="FunCoup" id="A0A0V1BR91">
    <property type="interactions" value="1206"/>
</dbReference>
<keyword evidence="6" id="KW-0472">Membrane</keyword>
<dbReference type="EMBL" id="JYDH01000017">
    <property type="protein sequence ID" value="KRY39657.1"/>
    <property type="molecule type" value="Genomic_DNA"/>
</dbReference>
<dbReference type="GO" id="GO:0031261">
    <property type="term" value="C:DNA replication preinitiation complex"/>
    <property type="evidence" value="ECO:0007669"/>
    <property type="project" value="TreeGrafter"/>
</dbReference>
<reference evidence="7 8" key="1">
    <citation type="submission" date="2015-01" db="EMBL/GenBank/DDBJ databases">
        <title>Evolution of Trichinella species and genotypes.</title>
        <authorList>
            <person name="Korhonen P.K."/>
            <person name="Edoardo P."/>
            <person name="Giuseppe L.R."/>
            <person name="Gasser R.B."/>
        </authorList>
    </citation>
    <scope>NUCLEOTIDE SEQUENCE [LARGE SCALE GENOMIC DNA]</scope>
    <source>
        <strain evidence="7">ISS3</strain>
    </source>
</reference>
<dbReference type="InterPro" id="IPR003874">
    <property type="entry name" value="CDC45"/>
</dbReference>
<organism evidence="7 8">
    <name type="scientific">Trichinella spiralis</name>
    <name type="common">Trichina worm</name>
    <dbReference type="NCBI Taxonomy" id="6334"/>
    <lineage>
        <taxon>Eukaryota</taxon>
        <taxon>Metazoa</taxon>
        <taxon>Ecdysozoa</taxon>
        <taxon>Nematoda</taxon>
        <taxon>Enoplea</taxon>
        <taxon>Dorylaimia</taxon>
        <taxon>Trichinellida</taxon>
        <taxon>Trichinellidae</taxon>
        <taxon>Trichinella</taxon>
    </lineage>
</organism>
<dbReference type="Pfam" id="PF02724">
    <property type="entry name" value="CDC45"/>
    <property type="match status" value="1"/>
</dbReference>
<gene>
    <name evidence="7" type="primary">CDC45</name>
    <name evidence="7" type="ORF">T01_4821</name>
</gene>
<dbReference type="AlphaFoldDB" id="A0A0V1BR91"/>
<accession>A0A0V1BR91</accession>
<dbReference type="Gene3D" id="3.40.50.10130">
    <property type="match status" value="1"/>
</dbReference>
<evidence type="ECO:0000256" key="5">
    <source>
        <dbReference type="ARBA" id="ARBA00023306"/>
    </source>
</evidence>
<dbReference type="Proteomes" id="UP000054776">
    <property type="component" value="Unassembled WGS sequence"/>
</dbReference>
<dbReference type="GO" id="GO:0003697">
    <property type="term" value="F:single-stranded DNA binding"/>
    <property type="evidence" value="ECO:0007669"/>
    <property type="project" value="TreeGrafter"/>
</dbReference>
<evidence type="ECO:0000256" key="3">
    <source>
        <dbReference type="ARBA" id="ARBA00022705"/>
    </source>
</evidence>
<dbReference type="GO" id="GO:1902977">
    <property type="term" value="P:mitotic DNA replication preinitiation complex assembly"/>
    <property type="evidence" value="ECO:0007669"/>
    <property type="project" value="TreeGrafter"/>
</dbReference>
<proteinExistence type="inferred from homology"/>
<dbReference type="GO" id="GO:0000727">
    <property type="term" value="P:double-strand break repair via break-induced replication"/>
    <property type="evidence" value="ECO:0007669"/>
    <property type="project" value="TreeGrafter"/>
</dbReference>
<dbReference type="PANTHER" id="PTHR10507">
    <property type="entry name" value="CDC45-RELATED PROTEIN"/>
    <property type="match status" value="1"/>
</dbReference>
<keyword evidence="5" id="KW-0131">Cell cycle</keyword>
<sequence length="778" mass="89838">MAQLSNAFQRVITSHSIFFKLNKKFPVKRKRPFAAYFRNEKSLCDIEILPKYAAIYVSIHPHQLNDTRKKLVKFRHYLQRKANVVGFVIIKRLDGDAENFQLIQKLCSVDMDIKVFPINHAEDVVNLIVELCIHGDEKFTAYHQNIPSQSEIIKAVRLLPKVGKVKALALMERFGSTDNLKFCRGTRAFGCSTSLRIYCYVVTLFVVGVVYKSTISVVALSTVMSINRMEKRMFITDLKADFYDIIKGNQVHIMCSLEVDSITCCKLLLYVLRRNNTAYSLYPVVDPDQLLTKYTDAYQKAKYFIFVNCGATVDINELLLLRKDKIIFVLDSHRPFNLENVYSTNIHLLINSEEMNDLSIPDPKDIYIVEDEEQHSTESPVAKQAKKDSRAEWESKRNEIMFNYYQFSSYSMSSAMLLYKLICVLSLQSNDTLWCAIIGLSSQLVQDQIGIEQYTLWSTDLSQQLRRIRLNQRDHKNLPKDCLSITFQKDLLLSLYRQWNLYDSVCYSRLTAGTLRPWTDRGLKRVREFFVRCGLPLVECKQKFHSMDKKLLDGVQAVMEENFIQQFGLNDIQYGSFVCKVLYKHVFAACDVAEAIAGLLYFDKQKSTKARFLEAMDCLNLSRTNAVYRGVQLYQAFLKAVNKDVQQMLCDGSLMSNCPVLHCRVNQDLSTLHYYKNIYGALFLAQHVQRAFISEKSRHRHKALLLILPLKNHREGILLVGIPPLSSEKTSGNPVNLFGEAFSRATQKTKCYTRQYCFESSIIEIHLDDIENFLTNLY</sequence>
<evidence type="ECO:0000256" key="4">
    <source>
        <dbReference type="ARBA" id="ARBA00023242"/>
    </source>
</evidence>
<evidence type="ECO:0000256" key="2">
    <source>
        <dbReference type="ARBA" id="ARBA00010727"/>
    </source>
</evidence>
<dbReference type="PANTHER" id="PTHR10507:SF0">
    <property type="entry name" value="CELL DIVISION CONTROL PROTEIN 45 HOMOLOG"/>
    <property type="match status" value="1"/>
</dbReference>
<dbReference type="InParanoid" id="A0A0V1BR91"/>
<dbReference type="STRING" id="6334.A0A0V1BR91"/>
<evidence type="ECO:0000256" key="6">
    <source>
        <dbReference type="SAM" id="Phobius"/>
    </source>
</evidence>
<evidence type="ECO:0000313" key="8">
    <source>
        <dbReference type="Proteomes" id="UP000054776"/>
    </source>
</evidence>
<keyword evidence="7" id="KW-0132">Cell division</keyword>
<keyword evidence="4" id="KW-0539">Nucleus</keyword>
<comment type="similarity">
    <text evidence="2">Belongs to the CDC45 family.</text>
</comment>
<comment type="caution">
    <text evidence="7">The sequence shown here is derived from an EMBL/GenBank/DDBJ whole genome shotgun (WGS) entry which is preliminary data.</text>
</comment>
<keyword evidence="8" id="KW-1185">Reference proteome</keyword>
<feature type="transmembrane region" description="Helical" evidence="6">
    <location>
        <begin position="200"/>
        <end position="223"/>
    </location>
</feature>
<keyword evidence="6" id="KW-1133">Transmembrane helix</keyword>